<evidence type="ECO:0000313" key="1">
    <source>
        <dbReference type="EMBL" id="TET78498.1"/>
    </source>
</evidence>
<comment type="caution">
    <text evidence="1">The sequence shown here is derived from an EMBL/GenBank/DDBJ whole genome shotgun (WGS) entry which is preliminary data.</text>
</comment>
<proteinExistence type="predicted"/>
<evidence type="ECO:0000313" key="2">
    <source>
        <dbReference type="Proteomes" id="UP000315534"/>
    </source>
</evidence>
<dbReference type="SUPFAM" id="SSF53756">
    <property type="entry name" value="UDP-Glycosyltransferase/glycogen phosphorylase"/>
    <property type="match status" value="1"/>
</dbReference>
<sequence length="61" mass="6907">MKNLEPKTLADSMERLILDEELASRLGKAAQREAAKYDWSVVEKRFRGILTNLSGGESARR</sequence>
<accession>A0A523XGV7</accession>
<dbReference type="Gene3D" id="3.40.50.2000">
    <property type="entry name" value="Glycogen Phosphorylase B"/>
    <property type="match status" value="1"/>
</dbReference>
<organism evidence="1 2">
    <name type="scientific">candidate division TA06 bacterium</name>
    <dbReference type="NCBI Taxonomy" id="2250710"/>
    <lineage>
        <taxon>Bacteria</taxon>
        <taxon>Bacteria division TA06</taxon>
    </lineage>
</organism>
<evidence type="ECO:0008006" key="3">
    <source>
        <dbReference type="Google" id="ProtNLM"/>
    </source>
</evidence>
<dbReference type="Proteomes" id="UP000315534">
    <property type="component" value="Unassembled WGS sequence"/>
</dbReference>
<gene>
    <name evidence="1" type="ORF">E3J38_08495</name>
</gene>
<name>A0A523XGV7_UNCT6</name>
<dbReference type="EMBL" id="SOIP01000484">
    <property type="protein sequence ID" value="TET78498.1"/>
    <property type="molecule type" value="Genomic_DNA"/>
</dbReference>
<dbReference type="AlphaFoldDB" id="A0A523XGV7"/>
<protein>
    <recommendedName>
        <fullName evidence="3">Glycosyltransferase family 1 protein</fullName>
    </recommendedName>
</protein>
<reference evidence="1 2" key="1">
    <citation type="submission" date="2019-03" db="EMBL/GenBank/DDBJ databases">
        <title>Metabolic potential of uncultured bacteria and archaea associated with petroleum seepage in deep-sea sediments.</title>
        <authorList>
            <person name="Dong X."/>
            <person name="Hubert C."/>
        </authorList>
    </citation>
    <scope>NUCLEOTIDE SEQUENCE [LARGE SCALE GENOMIC DNA]</scope>
    <source>
        <strain evidence="1">E29_bin36</strain>
    </source>
</reference>